<dbReference type="AlphaFoldDB" id="A0A7J9RYI0"/>
<sequence length="81" mass="9331">MVFADREFAVNDVIKFLLDMGLDFVIVAKVQTYMKYEKRLKKVDGDYAGVRYIGFLCVRHDSGVYLVILKREDGKVIGFFG</sequence>
<dbReference type="EMBL" id="JACHFY010000048">
    <property type="protein sequence ID" value="MBB5255170.1"/>
    <property type="molecule type" value="Genomic_DNA"/>
</dbReference>
<gene>
    <name evidence="1" type="ORF">HNQ62_002945</name>
</gene>
<proteinExistence type="predicted"/>
<evidence type="ECO:0000313" key="1">
    <source>
        <dbReference type="EMBL" id="MBB5255170.1"/>
    </source>
</evidence>
<comment type="caution">
    <text evidence="1">The sequence shown here is derived from an EMBL/GenBank/DDBJ whole genome shotgun (WGS) entry which is preliminary data.</text>
</comment>
<dbReference type="Proteomes" id="UP000582213">
    <property type="component" value="Unassembled WGS sequence"/>
</dbReference>
<name>A0A7J9RYI0_SULOH</name>
<reference evidence="1 2" key="1">
    <citation type="submission" date="2020-08" db="EMBL/GenBank/DDBJ databases">
        <title>Genomic Encyclopedia of Type Strains, Phase IV (KMG-IV): sequencing the most valuable type-strain genomes for metagenomic binning, comparative biology and taxonomic classification.</title>
        <authorList>
            <person name="Goeker M."/>
        </authorList>
    </citation>
    <scope>NUCLEOTIDE SEQUENCE [LARGE SCALE GENOMIC DNA]</scope>
    <source>
        <strain evidence="1 2">DSM 12421</strain>
    </source>
</reference>
<protein>
    <submittedName>
        <fullName evidence="1">IS4 transposase</fullName>
    </submittedName>
</protein>
<evidence type="ECO:0000313" key="2">
    <source>
        <dbReference type="Proteomes" id="UP000582213"/>
    </source>
</evidence>
<accession>A0A7J9RYI0</accession>
<organism evidence="1 2">
    <name type="scientific">Sulfurisphaera ohwakuensis</name>
    <dbReference type="NCBI Taxonomy" id="69656"/>
    <lineage>
        <taxon>Archaea</taxon>
        <taxon>Thermoproteota</taxon>
        <taxon>Thermoprotei</taxon>
        <taxon>Sulfolobales</taxon>
        <taxon>Sulfolobaceae</taxon>
        <taxon>Sulfurisphaera</taxon>
    </lineage>
</organism>